<dbReference type="Gene3D" id="4.10.1000.10">
    <property type="entry name" value="Zinc finger, CCCH-type"/>
    <property type="match status" value="1"/>
</dbReference>
<name>A0A7N0UTL0_KALFE</name>
<keyword evidence="1 5" id="KW-0479">Metal-binding</keyword>
<dbReference type="PANTHER" id="PTHR12506">
    <property type="entry name" value="PROTEIN PHOSPHATASE RELATED"/>
    <property type="match status" value="1"/>
</dbReference>
<evidence type="ECO:0000259" key="7">
    <source>
        <dbReference type="PROSITE" id="PS50103"/>
    </source>
</evidence>
<dbReference type="SUPFAM" id="SSF90229">
    <property type="entry name" value="CCCH zinc finger"/>
    <property type="match status" value="5"/>
</dbReference>
<feature type="compositionally biased region" description="Gly residues" evidence="6">
    <location>
        <begin position="79"/>
        <end position="90"/>
    </location>
</feature>
<proteinExistence type="predicted"/>
<keyword evidence="2 5" id="KW-0863">Zinc-finger</keyword>
<feature type="domain" description="C3H1-type" evidence="7">
    <location>
        <begin position="167"/>
        <end position="195"/>
    </location>
</feature>
<feature type="compositionally biased region" description="Basic and acidic residues" evidence="6">
    <location>
        <begin position="98"/>
        <end position="126"/>
    </location>
</feature>
<dbReference type="Proteomes" id="UP000594263">
    <property type="component" value="Unplaced"/>
</dbReference>
<feature type="region of interest" description="Disordered" evidence="6">
    <location>
        <begin position="1"/>
        <end position="150"/>
    </location>
</feature>
<feature type="zinc finger region" description="C3H1-type" evidence="5">
    <location>
        <begin position="167"/>
        <end position="195"/>
    </location>
</feature>
<dbReference type="Gene3D" id="3.30.1370.210">
    <property type="match status" value="1"/>
</dbReference>
<dbReference type="AlphaFoldDB" id="A0A7N0UTL0"/>
<feature type="domain" description="C3H1-type" evidence="7">
    <location>
        <begin position="383"/>
        <end position="411"/>
    </location>
</feature>
<accession>A0A7N0UTL0</accession>
<feature type="compositionally biased region" description="Polar residues" evidence="6">
    <location>
        <begin position="304"/>
        <end position="313"/>
    </location>
</feature>
<dbReference type="Gramene" id="Kaladp0081s0349.1.v1.1">
    <property type="protein sequence ID" value="Kaladp0081s0349.1.v1.1"/>
    <property type="gene ID" value="Kaladp0081s0349.v1.1"/>
</dbReference>
<feature type="zinc finger region" description="C3H1-type" evidence="5">
    <location>
        <begin position="383"/>
        <end position="411"/>
    </location>
</feature>
<organism evidence="8 9">
    <name type="scientific">Kalanchoe fedtschenkoi</name>
    <name type="common">Lavender scallops</name>
    <name type="synonym">South American air plant</name>
    <dbReference type="NCBI Taxonomy" id="63787"/>
    <lineage>
        <taxon>Eukaryota</taxon>
        <taxon>Viridiplantae</taxon>
        <taxon>Streptophyta</taxon>
        <taxon>Embryophyta</taxon>
        <taxon>Tracheophyta</taxon>
        <taxon>Spermatophyta</taxon>
        <taxon>Magnoliopsida</taxon>
        <taxon>eudicotyledons</taxon>
        <taxon>Gunneridae</taxon>
        <taxon>Pentapetalae</taxon>
        <taxon>Saxifragales</taxon>
        <taxon>Crassulaceae</taxon>
        <taxon>Kalanchoe</taxon>
    </lineage>
</organism>
<dbReference type="SMART" id="SM00356">
    <property type="entry name" value="ZnF_C3H1"/>
    <property type="match status" value="5"/>
</dbReference>
<feature type="zinc finger region" description="C3H1-type" evidence="5">
    <location>
        <begin position="213"/>
        <end position="241"/>
    </location>
</feature>
<feature type="domain" description="C3H1-type" evidence="7">
    <location>
        <begin position="428"/>
        <end position="456"/>
    </location>
</feature>
<feature type="region of interest" description="Disordered" evidence="6">
    <location>
        <begin position="466"/>
        <end position="497"/>
    </location>
</feature>
<dbReference type="GO" id="GO:0003677">
    <property type="term" value="F:DNA binding"/>
    <property type="evidence" value="ECO:0007669"/>
    <property type="project" value="UniProtKB-KW"/>
</dbReference>
<feature type="zinc finger region" description="C3H1-type" evidence="5">
    <location>
        <begin position="428"/>
        <end position="456"/>
    </location>
</feature>
<dbReference type="GO" id="GO:0008270">
    <property type="term" value="F:zinc ion binding"/>
    <property type="evidence" value="ECO:0007669"/>
    <property type="project" value="UniProtKB-KW"/>
</dbReference>
<feature type="zinc finger region" description="C3H1-type" evidence="5">
    <location>
        <begin position="259"/>
        <end position="287"/>
    </location>
</feature>
<keyword evidence="4" id="KW-0238">DNA-binding</keyword>
<dbReference type="PANTHER" id="PTHR12506:SF20">
    <property type="entry name" value="ZINC FINGER CCCH DOMAIN-CONTAINING PROTEIN 67"/>
    <property type="match status" value="1"/>
</dbReference>
<evidence type="ECO:0000256" key="4">
    <source>
        <dbReference type="ARBA" id="ARBA00023125"/>
    </source>
</evidence>
<evidence type="ECO:0000256" key="2">
    <source>
        <dbReference type="ARBA" id="ARBA00022771"/>
    </source>
</evidence>
<protein>
    <recommendedName>
        <fullName evidence="7">C3H1-type domain-containing protein</fullName>
    </recommendedName>
</protein>
<evidence type="ECO:0000313" key="8">
    <source>
        <dbReference type="EnsemblPlants" id="Kaladp0081s0349.1.v1.1"/>
    </source>
</evidence>
<dbReference type="InterPro" id="IPR050974">
    <property type="entry name" value="Plant_ZF_CCCH"/>
</dbReference>
<evidence type="ECO:0000256" key="1">
    <source>
        <dbReference type="ARBA" id="ARBA00022723"/>
    </source>
</evidence>
<dbReference type="PROSITE" id="PS50103">
    <property type="entry name" value="ZF_C3H1"/>
    <property type="match status" value="5"/>
</dbReference>
<keyword evidence="9" id="KW-1185">Reference proteome</keyword>
<dbReference type="Pfam" id="PF00642">
    <property type="entry name" value="zf-CCCH"/>
    <property type="match status" value="5"/>
</dbReference>
<evidence type="ECO:0000313" key="9">
    <source>
        <dbReference type="Proteomes" id="UP000594263"/>
    </source>
</evidence>
<feature type="domain" description="C3H1-type" evidence="7">
    <location>
        <begin position="213"/>
        <end position="241"/>
    </location>
</feature>
<evidence type="ECO:0000256" key="3">
    <source>
        <dbReference type="ARBA" id="ARBA00022833"/>
    </source>
</evidence>
<dbReference type="InterPro" id="IPR000571">
    <property type="entry name" value="Znf_CCCH"/>
</dbReference>
<reference evidence="8" key="1">
    <citation type="submission" date="2021-01" db="UniProtKB">
        <authorList>
            <consortium name="EnsemblPlants"/>
        </authorList>
    </citation>
    <scope>IDENTIFICATION</scope>
</reference>
<dbReference type="EnsemblPlants" id="Kaladp0081s0349.1.v1.1">
    <property type="protein sequence ID" value="Kaladp0081s0349.1.v1.1"/>
    <property type="gene ID" value="Kaladp0081s0349.v1.1"/>
</dbReference>
<keyword evidence="3 5" id="KW-0862">Zinc</keyword>
<evidence type="ECO:0000256" key="6">
    <source>
        <dbReference type="SAM" id="MobiDB-lite"/>
    </source>
</evidence>
<dbReference type="Gene3D" id="2.30.30.1190">
    <property type="match status" value="1"/>
</dbReference>
<feature type="domain" description="C3H1-type" evidence="7">
    <location>
        <begin position="259"/>
        <end position="287"/>
    </location>
</feature>
<dbReference type="InterPro" id="IPR036855">
    <property type="entry name" value="Znf_CCCH_sf"/>
</dbReference>
<evidence type="ECO:0000256" key="5">
    <source>
        <dbReference type="PROSITE-ProRule" id="PRU00723"/>
    </source>
</evidence>
<sequence>METPEPIPSPDSDQHQPPIHDSQPPLPDPSDDDPKSPPPAPPTEELQAMILKEDEAPGDGDGDGGRVDGVSERKDEADGGVGGVGGGGSENEGVAESETGRQGEKEKVEEVVKDGWSDDQHGRVDGGVEEAGDGYPVDGWSIGNGEGEPDWKEEAQGRDMQVQYPLRPGAEDCNFYMKTGSCKYGLSCKFNHPLRRTNQTVKPRVKEREDSSERPMTECKYYLSAGGCKYGKACRFKHSRETPSVVPVLEYNFLGLPIRPGEKECPYYMRNGSCKYAASCRFNHPDPTAGSDTPSGYANDEHASSWSPSRPSNEVASFVPGSYTSAQGIHPQISEWNGYQGPVFTAEKSFRLPPAFGLNIPPMAGSGYSHFPSQLASEEFPERPGQPECTFFLRTGDCKYRSTCKFHHPKDRNVQPLCAMTDKGLPLRPGQSICTHYRHYGICKFGPKCRYDHPPNIQQSEASAMTGLGQPHHPFSNFASPEDASRLSSMGEGTITL</sequence>
<dbReference type="GO" id="GO:0003729">
    <property type="term" value="F:mRNA binding"/>
    <property type="evidence" value="ECO:0007669"/>
    <property type="project" value="TreeGrafter"/>
</dbReference>
<feature type="region of interest" description="Disordered" evidence="6">
    <location>
        <begin position="289"/>
        <end position="313"/>
    </location>
</feature>
<feature type="compositionally biased region" description="Basic and acidic residues" evidence="6">
    <location>
        <begin position="63"/>
        <end position="77"/>
    </location>
</feature>